<dbReference type="Pfam" id="PF01795">
    <property type="entry name" value="Methyltransf_5"/>
    <property type="match status" value="1"/>
</dbReference>
<protein>
    <submittedName>
        <fullName evidence="6">Unannotated protein</fullName>
    </submittedName>
</protein>
<keyword evidence="4" id="KW-0949">S-adenosyl-L-methionine</keyword>
<keyword evidence="2" id="KW-0489">Methyltransferase</keyword>
<dbReference type="Gene3D" id="1.10.150.170">
    <property type="entry name" value="Putative methyltransferase TM0872, insert domain"/>
    <property type="match status" value="1"/>
</dbReference>
<organism evidence="6">
    <name type="scientific">freshwater metagenome</name>
    <dbReference type="NCBI Taxonomy" id="449393"/>
    <lineage>
        <taxon>unclassified sequences</taxon>
        <taxon>metagenomes</taxon>
        <taxon>ecological metagenomes</taxon>
    </lineage>
</organism>
<dbReference type="InterPro" id="IPR002903">
    <property type="entry name" value="RsmH"/>
</dbReference>
<dbReference type="Gene3D" id="3.40.50.150">
    <property type="entry name" value="Vaccinia Virus protein VP39"/>
    <property type="match status" value="1"/>
</dbReference>
<evidence type="ECO:0000256" key="3">
    <source>
        <dbReference type="ARBA" id="ARBA00022679"/>
    </source>
</evidence>
<evidence type="ECO:0000313" key="5">
    <source>
        <dbReference type="EMBL" id="CAB4322721.1"/>
    </source>
</evidence>
<name>A0A6J7I7C9_9ZZZZ</name>
<dbReference type="GO" id="GO:0070475">
    <property type="term" value="P:rRNA base methylation"/>
    <property type="evidence" value="ECO:0007669"/>
    <property type="project" value="TreeGrafter"/>
</dbReference>
<dbReference type="InterPro" id="IPR029063">
    <property type="entry name" value="SAM-dependent_MTases_sf"/>
</dbReference>
<proteinExistence type="inferred from homology"/>
<dbReference type="EMBL" id="CAEMXZ010000013">
    <property type="protein sequence ID" value="CAB4322721.1"/>
    <property type="molecule type" value="Genomic_DNA"/>
</dbReference>
<evidence type="ECO:0000256" key="1">
    <source>
        <dbReference type="ARBA" id="ARBA00010396"/>
    </source>
</evidence>
<evidence type="ECO:0000313" key="6">
    <source>
        <dbReference type="EMBL" id="CAB4926611.1"/>
    </source>
</evidence>
<dbReference type="HAMAP" id="MF_01007">
    <property type="entry name" value="16SrRNA_methyltr_H"/>
    <property type="match status" value="1"/>
</dbReference>
<dbReference type="PIRSF" id="PIRSF004486">
    <property type="entry name" value="MraW"/>
    <property type="match status" value="1"/>
</dbReference>
<dbReference type="SUPFAM" id="SSF53335">
    <property type="entry name" value="S-adenosyl-L-methionine-dependent methyltransferases"/>
    <property type="match status" value="1"/>
</dbReference>
<dbReference type="GO" id="GO:0005737">
    <property type="term" value="C:cytoplasm"/>
    <property type="evidence" value="ECO:0007669"/>
    <property type="project" value="TreeGrafter"/>
</dbReference>
<comment type="similarity">
    <text evidence="1">Belongs to the methyltransferase superfamily. RsmH family.</text>
</comment>
<dbReference type="PANTHER" id="PTHR11265">
    <property type="entry name" value="S-ADENOSYL-METHYLTRANSFERASE MRAW"/>
    <property type="match status" value="1"/>
</dbReference>
<dbReference type="PANTHER" id="PTHR11265:SF0">
    <property type="entry name" value="12S RRNA N4-METHYLCYTIDINE METHYLTRANSFERASE"/>
    <property type="match status" value="1"/>
</dbReference>
<reference evidence="6" key="1">
    <citation type="submission" date="2020-05" db="EMBL/GenBank/DDBJ databases">
        <authorList>
            <person name="Chiriac C."/>
            <person name="Salcher M."/>
            <person name="Ghai R."/>
            <person name="Kavagutti S V."/>
        </authorList>
    </citation>
    <scope>NUCLEOTIDE SEQUENCE</scope>
</reference>
<dbReference type="SUPFAM" id="SSF81799">
    <property type="entry name" value="Putative methyltransferase TM0872, insert domain"/>
    <property type="match status" value="1"/>
</dbReference>
<keyword evidence="3" id="KW-0808">Transferase</keyword>
<dbReference type="GO" id="GO:0071424">
    <property type="term" value="F:rRNA (cytosine-N4-)-methyltransferase activity"/>
    <property type="evidence" value="ECO:0007669"/>
    <property type="project" value="TreeGrafter"/>
</dbReference>
<evidence type="ECO:0000256" key="2">
    <source>
        <dbReference type="ARBA" id="ARBA00022603"/>
    </source>
</evidence>
<sequence>MDAHSSEDFAHRPVMAVEITDVFARVPAGWVIDATLGGAGHSVLLLEAHSHLKVLGIDQDPDALEAASARLEQFGDRARTARARFDALATVAQTLPADELVVGVLFDLGVSSPQLDRAERGFSYRLDAPLDMRMDPSQSLSAAIVANDYEERDLARVLRDFGDEKFATRIAHAIVTARPVSTTGELAELVRDAIPAPARRRGGHPAKRTFQAIRIEVNAELEVLPVALRAAIDTIGIDGCIAVLSYHSGEDRIVKQVLREAETGGCTCPATLPCVCGAVAEIALIRRGGLTPGAEEIAANPRSESARLRVARKLIESARR</sequence>
<dbReference type="AlphaFoldDB" id="A0A6J7I7C9"/>
<dbReference type="EMBL" id="CAFBNC010000012">
    <property type="protein sequence ID" value="CAB4926611.1"/>
    <property type="molecule type" value="Genomic_DNA"/>
</dbReference>
<evidence type="ECO:0000256" key="4">
    <source>
        <dbReference type="ARBA" id="ARBA00022691"/>
    </source>
</evidence>
<accession>A0A6J7I7C9</accession>
<gene>
    <name evidence="5" type="ORF">UFOPK1392_00458</name>
    <name evidence="6" type="ORF">UFOPK3733_00416</name>
</gene>
<dbReference type="NCBIfam" id="TIGR00006">
    <property type="entry name" value="16S rRNA (cytosine(1402)-N(4))-methyltransferase RsmH"/>
    <property type="match status" value="1"/>
</dbReference>
<dbReference type="InterPro" id="IPR023397">
    <property type="entry name" value="SAM-dep_MeTrfase_MraW_recog"/>
</dbReference>